<gene>
    <name evidence="2" type="ORF">EGH25_08170</name>
</gene>
<feature type="transmembrane region" description="Helical" evidence="1">
    <location>
        <begin position="285"/>
        <end position="310"/>
    </location>
</feature>
<dbReference type="Proteomes" id="UP001149411">
    <property type="component" value="Unassembled WGS sequence"/>
</dbReference>
<feature type="transmembrane region" description="Helical" evidence="1">
    <location>
        <begin position="188"/>
        <end position="209"/>
    </location>
</feature>
<feature type="transmembrane region" description="Helical" evidence="1">
    <location>
        <begin position="89"/>
        <end position="110"/>
    </location>
</feature>
<evidence type="ECO:0000313" key="2">
    <source>
        <dbReference type="EMBL" id="MCX2819327.1"/>
    </source>
</evidence>
<feature type="transmembrane region" description="Helical" evidence="1">
    <location>
        <begin position="215"/>
        <end position="233"/>
    </location>
</feature>
<dbReference type="RefSeq" id="WP_266087500.1">
    <property type="nucleotide sequence ID" value="NZ_RKLV01000007.1"/>
</dbReference>
<name>A0A9Q4C3S0_9EURY</name>
<reference evidence="2" key="1">
    <citation type="submission" date="2022-09" db="EMBL/GenBank/DDBJ databases">
        <title>Haloadaptaus new haloarchaeum isolated from saline soil.</title>
        <authorList>
            <person name="Duran-Viseras A."/>
            <person name="Sanchez-Porro C."/>
            <person name="Ventosa A."/>
        </authorList>
    </citation>
    <scope>NUCLEOTIDE SEQUENCE</scope>
    <source>
        <strain evidence="2">F3-133</strain>
    </source>
</reference>
<keyword evidence="1" id="KW-0472">Membrane</keyword>
<keyword evidence="1" id="KW-0812">Transmembrane</keyword>
<feature type="transmembrane region" description="Helical" evidence="1">
    <location>
        <begin position="62"/>
        <end position="83"/>
    </location>
</feature>
<proteinExistence type="predicted"/>
<feature type="transmembrane region" description="Helical" evidence="1">
    <location>
        <begin position="33"/>
        <end position="50"/>
    </location>
</feature>
<evidence type="ECO:0000313" key="3">
    <source>
        <dbReference type="Proteomes" id="UP001149411"/>
    </source>
</evidence>
<accession>A0A9Q4C3S0</accession>
<dbReference type="Pfam" id="PF14158">
    <property type="entry name" value="YndJ"/>
    <property type="match status" value="1"/>
</dbReference>
<keyword evidence="3" id="KW-1185">Reference proteome</keyword>
<protein>
    <submittedName>
        <fullName evidence="2">YndJ family protein</fullName>
    </submittedName>
</protein>
<dbReference type="EMBL" id="RKLV01000007">
    <property type="protein sequence ID" value="MCX2819327.1"/>
    <property type="molecule type" value="Genomic_DNA"/>
</dbReference>
<keyword evidence="1" id="KW-1133">Transmembrane helix</keyword>
<comment type="caution">
    <text evidence="2">The sequence shown here is derived from an EMBL/GenBank/DDBJ whole genome shotgun (WGS) entry which is preliminary data.</text>
</comment>
<dbReference type="AlphaFoldDB" id="A0A9Q4C3S0"/>
<organism evidence="2 3">
    <name type="scientific">Halorutilus salinus</name>
    <dbReference type="NCBI Taxonomy" id="2487751"/>
    <lineage>
        <taxon>Archaea</taxon>
        <taxon>Methanobacteriati</taxon>
        <taxon>Methanobacteriota</taxon>
        <taxon>Stenosarchaea group</taxon>
        <taxon>Halobacteria</taxon>
        <taxon>Halorutilales</taxon>
        <taxon>Halorutilaceae</taxon>
        <taxon>Halorutilus</taxon>
    </lineage>
</organism>
<dbReference type="InterPro" id="IPR025450">
    <property type="entry name" value="YndJ-like"/>
</dbReference>
<evidence type="ECO:0000256" key="1">
    <source>
        <dbReference type="SAM" id="Phobius"/>
    </source>
</evidence>
<sequence>MPTQKVVRWSAVVWLGIVASRIVDAHALENVELFLALAVLVVVPLCVRLLSTPRRDASHVFWYRAVVYAQPFCAVLALASFFIAQGTTALAFALPWFVLTLVVAAFGLWRFLPRGARPAEELLPDAGALYLPVGGFWLAASRAGAEPLGFEGIIVTLTAVHFHYTVFILPVLLGLTGRALVRGYTFRLFGFAAYGVVFSPGLIGLGIAFSPFVELVGVTVLAVSVVTAALLGLRRVVPMLNRPADALVGFSYLSVVAVVALGFAYASRSYGFTYAAEAERGLLDIPTMVVTHGILASLGFGVVGATGWWLASRGGSAKARVPPPGLPFSNLRARWSVGRGSFEREGLSDEKGATGMIDDLAAYNRESRGGDRGFEADAVHPNVRDFYENTDAYEMIVVPEWERGFRLPARLYGFVASRFENVNPATTEARICGEVTGVDDSADGRDDVRAWTRWDASTGEGVLVCAYSSHVHDGVRYSTVTFPLPLSNFAGVLRFENTDGDGLLLTTYDCDGKDNNEGGDDAHGDGGLYLVTPAVPVRLPLDERLRVHASGDAPQESDEHDADVVVRHEMYLFGRRFVTLNYYAEKV</sequence>
<feature type="transmembrane region" description="Helical" evidence="1">
    <location>
        <begin position="245"/>
        <end position="265"/>
    </location>
</feature>
<feature type="transmembrane region" description="Helical" evidence="1">
    <location>
        <begin position="152"/>
        <end position="176"/>
    </location>
</feature>